<feature type="region of interest" description="Disordered" evidence="1">
    <location>
        <begin position="71"/>
        <end position="135"/>
    </location>
</feature>
<dbReference type="Pfam" id="PF13822">
    <property type="entry name" value="ACC_epsilon"/>
    <property type="match status" value="1"/>
</dbReference>
<dbReference type="RefSeq" id="WP_013874272.1">
    <property type="nucleotide sequence ID" value="NC_015656.1"/>
</dbReference>
<proteinExistence type="predicted"/>
<dbReference type="InterPro" id="IPR032716">
    <property type="entry name" value="ACC_epsilon"/>
</dbReference>
<feature type="compositionally biased region" description="Low complexity" evidence="1">
    <location>
        <begin position="100"/>
        <end position="119"/>
    </location>
</feature>
<evidence type="ECO:0000313" key="3">
    <source>
        <dbReference type="Proteomes" id="UP000001549"/>
    </source>
</evidence>
<dbReference type="Proteomes" id="UP000001549">
    <property type="component" value="Chromosome"/>
</dbReference>
<dbReference type="EMBL" id="CP002801">
    <property type="protein sequence ID" value="AEH10372.1"/>
    <property type="molecule type" value="Genomic_DNA"/>
</dbReference>
<feature type="region of interest" description="Disordered" evidence="1">
    <location>
        <begin position="1"/>
        <end position="36"/>
    </location>
</feature>
<reference evidence="2 3" key="1">
    <citation type="submission" date="2011-05" db="EMBL/GenBank/DDBJ databases">
        <title>Complete sequence of chromosome of Frankia symbiont of Datisca glomerata.</title>
        <authorList>
            <consortium name="US DOE Joint Genome Institute"/>
            <person name="Lucas S."/>
            <person name="Han J."/>
            <person name="Lapidus A."/>
            <person name="Cheng J.-F."/>
            <person name="Goodwin L."/>
            <person name="Pitluck S."/>
            <person name="Peters L."/>
            <person name="Mikhailova N."/>
            <person name="Chertkov O."/>
            <person name="Teshima H."/>
            <person name="Han C."/>
            <person name="Tapia R."/>
            <person name="Land M."/>
            <person name="Hauser L."/>
            <person name="Kyrpides N."/>
            <person name="Ivanova N."/>
            <person name="Pagani I."/>
            <person name="Berry A."/>
            <person name="Pawlowski K."/>
            <person name="Persson T."/>
            <person name="Vanden Heuvel B."/>
            <person name="Benson D."/>
            <person name="Woyke T."/>
        </authorList>
    </citation>
    <scope>NUCLEOTIDE SEQUENCE [LARGE SCALE GENOMIC DNA]</scope>
    <source>
        <strain evidence="3">4085684</strain>
    </source>
</reference>
<name>F8AXM1_9ACTN</name>
<dbReference type="GO" id="GO:0003989">
    <property type="term" value="F:acetyl-CoA carboxylase activity"/>
    <property type="evidence" value="ECO:0007669"/>
    <property type="project" value="InterPro"/>
</dbReference>
<evidence type="ECO:0000313" key="2">
    <source>
        <dbReference type="EMBL" id="AEH10372.1"/>
    </source>
</evidence>
<protein>
    <submittedName>
        <fullName evidence="2">Peptidase C14, caspase catalytic subunit P20</fullName>
    </submittedName>
</protein>
<accession>F8AXM1</accession>
<dbReference type="AlphaFoldDB" id="F8AXM1"/>
<dbReference type="GO" id="GO:0004658">
    <property type="term" value="F:propionyl-CoA carboxylase activity"/>
    <property type="evidence" value="ECO:0007669"/>
    <property type="project" value="InterPro"/>
</dbReference>
<gene>
    <name evidence="2" type="ordered locus">FsymDg_3060</name>
</gene>
<organism evidence="2 3">
    <name type="scientific">Candidatus Protofrankia datiscae</name>
    <dbReference type="NCBI Taxonomy" id="2716812"/>
    <lineage>
        <taxon>Bacteria</taxon>
        <taxon>Bacillati</taxon>
        <taxon>Actinomycetota</taxon>
        <taxon>Actinomycetes</taxon>
        <taxon>Frankiales</taxon>
        <taxon>Frankiaceae</taxon>
        <taxon>Protofrankia</taxon>
    </lineage>
</organism>
<sequence>MPQSPRSLRAEPSGVRIPPAGAVTVPPRPPLPDTADEPAAATIAVTRGRPTSEELAAVLIALRAVTAAAAAAPARPASRERPWSNEQPVVARTVPGAWGPGPRVVTGPPVPGRRGAAAGHLSGAPANRSEGRTPR</sequence>
<dbReference type="STRING" id="656024.FsymDg_3060"/>
<keyword evidence="3" id="KW-1185">Reference proteome</keyword>
<dbReference type="HOGENOM" id="CLU_1882716_0_0_11"/>
<evidence type="ECO:0000256" key="1">
    <source>
        <dbReference type="SAM" id="MobiDB-lite"/>
    </source>
</evidence>
<dbReference type="KEGG" id="fsy:FsymDg_3060"/>